<evidence type="ECO:0000313" key="2">
    <source>
        <dbReference type="EMBL" id="MFD2698316.1"/>
    </source>
</evidence>
<evidence type="ECO:0000259" key="1">
    <source>
        <dbReference type="Pfam" id="PF03724"/>
    </source>
</evidence>
<comment type="caution">
    <text evidence="2">The sequence shown here is derived from an EMBL/GenBank/DDBJ whole genome shotgun (WGS) entry which is preliminary data.</text>
</comment>
<dbReference type="RefSeq" id="WP_379047678.1">
    <property type="nucleotide sequence ID" value="NZ_JBHULZ010000041.1"/>
</dbReference>
<dbReference type="PROSITE" id="PS51257">
    <property type="entry name" value="PROKAR_LIPOPROTEIN"/>
    <property type="match status" value="1"/>
</dbReference>
<dbReference type="EMBL" id="JBHULZ010000041">
    <property type="protein sequence ID" value="MFD2698316.1"/>
    <property type="molecule type" value="Genomic_DNA"/>
</dbReference>
<dbReference type="PANTHER" id="PTHR35535">
    <property type="entry name" value="HEAT SHOCK PROTEIN HSLJ"/>
    <property type="match status" value="1"/>
</dbReference>
<reference evidence="3" key="1">
    <citation type="journal article" date="2019" name="Int. J. Syst. Evol. Microbiol.">
        <title>The Global Catalogue of Microorganisms (GCM) 10K type strain sequencing project: providing services to taxonomists for standard genome sequencing and annotation.</title>
        <authorList>
            <consortium name="The Broad Institute Genomics Platform"/>
            <consortium name="The Broad Institute Genome Sequencing Center for Infectious Disease"/>
            <person name="Wu L."/>
            <person name="Ma J."/>
        </authorList>
    </citation>
    <scope>NUCLEOTIDE SEQUENCE [LARGE SCALE GENOMIC DNA]</scope>
    <source>
        <strain evidence="3">KCTC 42255</strain>
    </source>
</reference>
<sequence>MKRILSLMTVLLLFVGCQEKQSDKQKMDALKQLESGAYDIEYIDDKDVTPKKINLIAMLEEMQLVGNVVCNKYTTSFKLEDDFGIFVKPAGVTQAACEDQDLEREYLERLAKVRFYAYDGEQLILKDENKKELMRGKKN</sequence>
<dbReference type="InterPro" id="IPR005184">
    <property type="entry name" value="DUF306_Meta_HslJ"/>
</dbReference>
<dbReference type="PANTHER" id="PTHR35535:SF1">
    <property type="entry name" value="HEAT SHOCK PROTEIN HSLJ"/>
    <property type="match status" value="1"/>
</dbReference>
<keyword evidence="3" id="KW-1185">Reference proteome</keyword>
<name>A0ABW5SF26_9FLAO</name>
<dbReference type="Pfam" id="PF03724">
    <property type="entry name" value="META"/>
    <property type="match status" value="1"/>
</dbReference>
<feature type="domain" description="DUF306" evidence="1">
    <location>
        <begin position="31"/>
        <end position="135"/>
    </location>
</feature>
<dbReference type="InterPro" id="IPR053147">
    <property type="entry name" value="Hsp_HslJ-like"/>
</dbReference>
<dbReference type="Proteomes" id="UP001597357">
    <property type="component" value="Unassembled WGS sequence"/>
</dbReference>
<dbReference type="InterPro" id="IPR038670">
    <property type="entry name" value="HslJ-like_sf"/>
</dbReference>
<evidence type="ECO:0000313" key="3">
    <source>
        <dbReference type="Proteomes" id="UP001597357"/>
    </source>
</evidence>
<protein>
    <submittedName>
        <fullName evidence="2">META domain-containing protein</fullName>
    </submittedName>
</protein>
<organism evidence="2 3">
    <name type="scientific">Mesonia sediminis</name>
    <dbReference type="NCBI Taxonomy" id="1703946"/>
    <lineage>
        <taxon>Bacteria</taxon>
        <taxon>Pseudomonadati</taxon>
        <taxon>Bacteroidota</taxon>
        <taxon>Flavobacteriia</taxon>
        <taxon>Flavobacteriales</taxon>
        <taxon>Flavobacteriaceae</taxon>
        <taxon>Mesonia</taxon>
    </lineage>
</organism>
<accession>A0ABW5SF26</accession>
<proteinExistence type="predicted"/>
<dbReference type="Gene3D" id="2.40.128.270">
    <property type="match status" value="1"/>
</dbReference>
<gene>
    <name evidence="2" type="ORF">ACFSQ0_09955</name>
</gene>